<proteinExistence type="predicted"/>
<dbReference type="Gene3D" id="3.40.50.300">
    <property type="entry name" value="P-loop containing nucleotide triphosphate hydrolases"/>
    <property type="match status" value="1"/>
</dbReference>
<dbReference type="SUPFAM" id="SSF52540">
    <property type="entry name" value="P-loop containing nucleoside triphosphate hydrolases"/>
    <property type="match status" value="1"/>
</dbReference>
<comment type="subcellular location">
    <subcellularLocation>
        <location evidence="1">Membrane</location>
    </subcellularLocation>
</comment>
<dbReference type="InterPro" id="IPR027417">
    <property type="entry name" value="P-loop_NTPase"/>
</dbReference>
<keyword evidence="9" id="KW-1185">Reference proteome</keyword>
<evidence type="ECO:0000256" key="3">
    <source>
        <dbReference type="ARBA" id="ARBA00022801"/>
    </source>
</evidence>
<gene>
    <name evidence="8" type="ORF">MiSe_69820</name>
</gene>
<name>A0AAV3XIQ7_9CYAN</name>
<evidence type="ECO:0000256" key="6">
    <source>
        <dbReference type="SAM" id="Coils"/>
    </source>
</evidence>
<evidence type="ECO:0000313" key="9">
    <source>
        <dbReference type="Proteomes" id="UP001050975"/>
    </source>
</evidence>
<evidence type="ECO:0000259" key="7">
    <source>
        <dbReference type="Pfam" id="PF00350"/>
    </source>
</evidence>
<dbReference type="GO" id="GO:0003924">
    <property type="term" value="F:GTPase activity"/>
    <property type="evidence" value="ECO:0007669"/>
    <property type="project" value="InterPro"/>
</dbReference>
<dbReference type="Pfam" id="PF00350">
    <property type="entry name" value="Dynamin_N"/>
    <property type="match status" value="1"/>
</dbReference>
<dbReference type="AlphaFoldDB" id="A0AAV3XIQ7"/>
<feature type="domain" description="Dynamin N-terminal" evidence="7">
    <location>
        <begin position="51"/>
        <end position="281"/>
    </location>
</feature>
<evidence type="ECO:0000256" key="5">
    <source>
        <dbReference type="ARBA" id="ARBA00023136"/>
    </source>
</evidence>
<keyword evidence="3" id="KW-0378">Hydrolase</keyword>
<dbReference type="GO" id="GO:0016020">
    <property type="term" value="C:membrane"/>
    <property type="evidence" value="ECO:0007669"/>
    <property type="project" value="UniProtKB-SubCell"/>
</dbReference>
<evidence type="ECO:0000256" key="4">
    <source>
        <dbReference type="ARBA" id="ARBA00023134"/>
    </source>
</evidence>
<dbReference type="InterPro" id="IPR027094">
    <property type="entry name" value="Mitofusin_fam"/>
</dbReference>
<keyword evidence="6" id="KW-0175">Coiled coil</keyword>
<dbReference type="GO" id="GO:0005525">
    <property type="term" value="F:GTP binding"/>
    <property type="evidence" value="ECO:0007669"/>
    <property type="project" value="UniProtKB-KW"/>
</dbReference>
<accession>A0AAV3XIQ7</accession>
<dbReference type="PANTHER" id="PTHR10465:SF0">
    <property type="entry name" value="SARCALUMENIN"/>
    <property type="match status" value="1"/>
</dbReference>
<reference evidence="8" key="1">
    <citation type="submission" date="2019-10" db="EMBL/GenBank/DDBJ databases">
        <title>Draft genome sequece of Microseira wollei NIES-4236.</title>
        <authorList>
            <person name="Yamaguchi H."/>
            <person name="Suzuki S."/>
            <person name="Kawachi M."/>
        </authorList>
    </citation>
    <scope>NUCLEOTIDE SEQUENCE</scope>
    <source>
        <strain evidence="8">NIES-4236</strain>
    </source>
</reference>
<keyword evidence="4" id="KW-0342">GTP-binding</keyword>
<protein>
    <recommendedName>
        <fullName evidence="7">Dynamin N-terminal domain-containing protein</fullName>
    </recommendedName>
</protein>
<dbReference type="Proteomes" id="UP001050975">
    <property type="component" value="Unassembled WGS sequence"/>
</dbReference>
<sequence length="809" mass="92060">MSQMLPQCQNLQAQVETILQLLHQEPSLRSQQDITPVQASLRKAISPKFEIVFAGAFSAGKSMLINALLERELLYSAEGHATGTECYIAYAEPDKEQVVLTFLSETEIQEQAQALCKRLGFSAANINQAEVIDLLCQGCDAIIQQEGGESKSDRGKQAKALLLLLEGYLGNSDRIHTINNSTYSMEQFNFSNLKEAASYARRGSNSAVLKRIEYYCHHPLLQDGNVLIDMPGIDAPVKKDAELTYRKIEDSETSAVVCVLKPASAGDMTTEETELLEKIRANLGIRDRVFYIFNRIDETWYNSQLRQRLDDLILSQFRDTPRVYKTSGLLGFYGSQIKATSGCDRFGLDTIFASSVKGLDGEEETPQFVYAFNNYCGTSRKLPSNFRISINGFETPNENYVRILSEWGIPLIKQLISDSGIEEFRDGITRYLTQEKRPQLFATLADDLEPLCISLQKHYLSLQRELDSQPREIEAMKAQELGRLNQELQQVGKEFRQHMAEEVNMVVTNGCQAFETDFQMLQSRMIRRLDELLDNFSVRAAYQRAIQSHPRNATAPLLAVLVEALYSLANQLEDILVESSQELSANFFQYLIHRIRKSEYYRHLYRLLGNDGGIEQELKLLEKRVSQALVNQARVECDRYVRESPRFYDEGTFSIYQFRQTLQQTSQGYDCESMVEAEPAIRQLLKLDFEPKVSATIKRTFRQTINQTINTELLPMAENQADDILQQYNQARAYLEQTLEKEAEEKISRNRRLLSEVEQKIAVYNEAVAGINNCLEAMQLYERQLPVIGANLADSNAYESSGMADVVEL</sequence>
<dbReference type="PANTHER" id="PTHR10465">
    <property type="entry name" value="TRANSMEMBRANE GTPASE FZO1"/>
    <property type="match status" value="1"/>
</dbReference>
<dbReference type="EMBL" id="BLAY01000151">
    <property type="protein sequence ID" value="GET42168.1"/>
    <property type="molecule type" value="Genomic_DNA"/>
</dbReference>
<dbReference type="RefSeq" id="WP_226589304.1">
    <property type="nucleotide sequence ID" value="NZ_BLAY01000151.1"/>
</dbReference>
<keyword evidence="5" id="KW-0472">Membrane</keyword>
<dbReference type="InterPro" id="IPR045063">
    <property type="entry name" value="Dynamin_N"/>
</dbReference>
<comment type="caution">
    <text evidence="8">The sequence shown here is derived from an EMBL/GenBank/DDBJ whole genome shotgun (WGS) entry which is preliminary data.</text>
</comment>
<evidence type="ECO:0000313" key="8">
    <source>
        <dbReference type="EMBL" id="GET42168.1"/>
    </source>
</evidence>
<keyword evidence="2" id="KW-0547">Nucleotide-binding</keyword>
<organism evidence="8 9">
    <name type="scientific">Microseira wollei NIES-4236</name>
    <dbReference type="NCBI Taxonomy" id="2530354"/>
    <lineage>
        <taxon>Bacteria</taxon>
        <taxon>Bacillati</taxon>
        <taxon>Cyanobacteriota</taxon>
        <taxon>Cyanophyceae</taxon>
        <taxon>Oscillatoriophycideae</taxon>
        <taxon>Aerosakkonematales</taxon>
        <taxon>Aerosakkonemataceae</taxon>
        <taxon>Microseira</taxon>
    </lineage>
</organism>
<feature type="coiled-coil region" evidence="6">
    <location>
        <begin position="725"/>
        <end position="760"/>
    </location>
</feature>
<evidence type="ECO:0000256" key="1">
    <source>
        <dbReference type="ARBA" id="ARBA00004370"/>
    </source>
</evidence>
<evidence type="ECO:0000256" key="2">
    <source>
        <dbReference type="ARBA" id="ARBA00022741"/>
    </source>
</evidence>